<reference evidence="1" key="1">
    <citation type="submission" date="2020-10" db="EMBL/GenBank/DDBJ databases">
        <authorList>
            <person name="Gilroy R."/>
        </authorList>
    </citation>
    <scope>NUCLEOTIDE SEQUENCE</scope>
    <source>
        <strain evidence="1">4920</strain>
    </source>
</reference>
<reference evidence="1" key="2">
    <citation type="journal article" date="2021" name="PeerJ">
        <title>Extensive microbial diversity within the chicken gut microbiome revealed by metagenomics and culture.</title>
        <authorList>
            <person name="Gilroy R."/>
            <person name="Ravi A."/>
            <person name="Getino M."/>
            <person name="Pursley I."/>
            <person name="Horton D.L."/>
            <person name="Alikhan N.F."/>
            <person name="Baker D."/>
            <person name="Gharbi K."/>
            <person name="Hall N."/>
            <person name="Watson M."/>
            <person name="Adriaenssens E.M."/>
            <person name="Foster-Nyarko E."/>
            <person name="Jarju S."/>
            <person name="Secka A."/>
            <person name="Antonio M."/>
            <person name="Oren A."/>
            <person name="Chaudhuri R.R."/>
            <person name="La Ragione R."/>
            <person name="Hildebrand F."/>
            <person name="Pallen M.J."/>
        </authorList>
    </citation>
    <scope>NUCLEOTIDE SEQUENCE</scope>
    <source>
        <strain evidence="1">4920</strain>
    </source>
</reference>
<gene>
    <name evidence="1" type="ORF">IAC74_03255</name>
</gene>
<comment type="caution">
    <text evidence="1">The sequence shown here is derived from an EMBL/GenBank/DDBJ whole genome shotgun (WGS) entry which is preliminary data.</text>
</comment>
<evidence type="ECO:0000313" key="2">
    <source>
        <dbReference type="Proteomes" id="UP000886743"/>
    </source>
</evidence>
<dbReference type="Pfam" id="PF06245">
    <property type="entry name" value="DUF1015"/>
    <property type="match status" value="1"/>
</dbReference>
<protein>
    <submittedName>
        <fullName evidence="1">DUF1015 domain-containing protein</fullName>
    </submittedName>
</protein>
<sequence length="421" mass="48828">VGGLENVVTPPYDIISEEQQKQYYEKHPNNVIRLEYGAEYETDSESDNRYTRAAAFLRTWIDDGILKFEDKECLYLYEQQFSFLGQELTYRGFVTLTQLEEFSKGIILPHEETLSKAKTDRFNLMEATHANFSQIYCLYMDESGDIRSMMEQITKKPADISFTAENDILQNVWIIRDDDMIASIQKKFADKQLFIADGHHRYETALNFRNKMREENPGWKEDDLFNYVMMMLVDMDDPGLVVFPTHRLVNHVKIDEVMAISLLKDDFDIDKIIVDTKPSMLSEAIAKDLVALKEKKGFAVYFGGEYYYRLSLHDASVMDQYLPEKSSAYRNLDVTILHTLVLDKIYGINTEDLKNQKNLTYTRDPLEAIEAVQNGTQQCAFLLNATKVREIKDVSLAGEKMPQKSTYFYPKLITGIVMNKF</sequence>
<dbReference type="InterPro" id="IPR008323">
    <property type="entry name" value="UCP033563"/>
</dbReference>
<dbReference type="Proteomes" id="UP000886743">
    <property type="component" value="Unassembled WGS sequence"/>
</dbReference>
<name>A0A9D1NHA0_9FIRM</name>
<dbReference type="EMBL" id="DVOF01000092">
    <property type="protein sequence ID" value="HIV02566.1"/>
    <property type="molecule type" value="Genomic_DNA"/>
</dbReference>
<dbReference type="AlphaFoldDB" id="A0A9D1NHA0"/>
<evidence type="ECO:0000313" key="1">
    <source>
        <dbReference type="EMBL" id="HIV02566.1"/>
    </source>
</evidence>
<dbReference type="PIRSF" id="PIRSF033563">
    <property type="entry name" value="UCP033563"/>
    <property type="match status" value="1"/>
</dbReference>
<organism evidence="1 2">
    <name type="scientific">Candidatus Aphodoplasma excrementigallinarum</name>
    <dbReference type="NCBI Taxonomy" id="2840673"/>
    <lineage>
        <taxon>Bacteria</taxon>
        <taxon>Bacillati</taxon>
        <taxon>Bacillota</taxon>
        <taxon>Clostridia</taxon>
        <taxon>Eubacteriales</taxon>
        <taxon>Candidatus Aphodoplasma</taxon>
    </lineage>
</organism>
<accession>A0A9D1NHA0</accession>
<dbReference type="PANTHER" id="PTHR36454">
    <property type="entry name" value="LMO2823 PROTEIN"/>
    <property type="match status" value="1"/>
</dbReference>
<proteinExistence type="predicted"/>
<dbReference type="PANTHER" id="PTHR36454:SF1">
    <property type="entry name" value="DUF1015 DOMAIN-CONTAINING PROTEIN"/>
    <property type="match status" value="1"/>
</dbReference>
<feature type="non-terminal residue" evidence="1">
    <location>
        <position position="1"/>
    </location>
</feature>